<proteinExistence type="predicted"/>
<dbReference type="Pfam" id="PF00487">
    <property type="entry name" value="FA_desaturase"/>
    <property type="match status" value="1"/>
</dbReference>
<keyword evidence="4" id="KW-1185">Reference proteome</keyword>
<dbReference type="PANTHER" id="PTHR32100">
    <property type="entry name" value="OMEGA-6 FATTY ACID DESATURASE, CHLOROPLASTIC"/>
    <property type="match status" value="1"/>
</dbReference>
<keyword evidence="1" id="KW-0472">Membrane</keyword>
<dbReference type="OrthoDB" id="1461976at2759"/>
<dbReference type="GO" id="GO:0006629">
    <property type="term" value="P:lipid metabolic process"/>
    <property type="evidence" value="ECO:0007669"/>
    <property type="project" value="InterPro"/>
</dbReference>
<evidence type="ECO:0000313" key="3">
    <source>
        <dbReference type="EMBL" id="KIJ94176.1"/>
    </source>
</evidence>
<dbReference type="EMBL" id="KN838806">
    <property type="protein sequence ID" value="KIJ94176.1"/>
    <property type="molecule type" value="Genomic_DNA"/>
</dbReference>
<reference evidence="3 4" key="1">
    <citation type="submission" date="2014-04" db="EMBL/GenBank/DDBJ databases">
        <authorList>
            <consortium name="DOE Joint Genome Institute"/>
            <person name="Kuo A."/>
            <person name="Kohler A."/>
            <person name="Nagy L.G."/>
            <person name="Floudas D."/>
            <person name="Copeland A."/>
            <person name="Barry K.W."/>
            <person name="Cichocki N."/>
            <person name="Veneault-Fourrey C."/>
            <person name="LaButti K."/>
            <person name="Lindquist E.A."/>
            <person name="Lipzen A."/>
            <person name="Lundell T."/>
            <person name="Morin E."/>
            <person name="Murat C."/>
            <person name="Sun H."/>
            <person name="Tunlid A."/>
            <person name="Henrissat B."/>
            <person name="Grigoriev I.V."/>
            <person name="Hibbett D.S."/>
            <person name="Martin F."/>
            <person name="Nordberg H.P."/>
            <person name="Cantor M.N."/>
            <person name="Hua S.X."/>
        </authorList>
    </citation>
    <scope>NUCLEOTIDE SEQUENCE [LARGE SCALE GENOMIC DNA]</scope>
    <source>
        <strain evidence="3 4">LaAM-08-1</strain>
    </source>
</reference>
<dbReference type="InterPro" id="IPR005804">
    <property type="entry name" value="FA_desaturase_dom"/>
</dbReference>
<feature type="transmembrane region" description="Helical" evidence="1">
    <location>
        <begin position="84"/>
        <end position="107"/>
    </location>
</feature>
<reference evidence="4" key="2">
    <citation type="submission" date="2015-01" db="EMBL/GenBank/DDBJ databases">
        <title>Evolutionary Origins and Diversification of the Mycorrhizal Mutualists.</title>
        <authorList>
            <consortium name="DOE Joint Genome Institute"/>
            <consortium name="Mycorrhizal Genomics Consortium"/>
            <person name="Kohler A."/>
            <person name="Kuo A."/>
            <person name="Nagy L.G."/>
            <person name="Floudas D."/>
            <person name="Copeland A."/>
            <person name="Barry K.W."/>
            <person name="Cichocki N."/>
            <person name="Veneault-Fourrey C."/>
            <person name="LaButti K."/>
            <person name="Lindquist E.A."/>
            <person name="Lipzen A."/>
            <person name="Lundell T."/>
            <person name="Morin E."/>
            <person name="Murat C."/>
            <person name="Riley R."/>
            <person name="Ohm R."/>
            <person name="Sun H."/>
            <person name="Tunlid A."/>
            <person name="Henrissat B."/>
            <person name="Grigoriev I.V."/>
            <person name="Hibbett D.S."/>
            <person name="Martin F."/>
        </authorList>
    </citation>
    <scope>NUCLEOTIDE SEQUENCE [LARGE SCALE GENOMIC DNA]</scope>
    <source>
        <strain evidence="4">LaAM-08-1</strain>
    </source>
</reference>
<dbReference type="InterPro" id="IPR012171">
    <property type="entry name" value="Fatty_acid_desaturase"/>
</dbReference>
<protein>
    <recommendedName>
        <fullName evidence="2">Fatty acid desaturase domain-containing protein</fullName>
    </recommendedName>
</protein>
<dbReference type="Proteomes" id="UP000054477">
    <property type="component" value="Unassembled WGS sequence"/>
</dbReference>
<evidence type="ECO:0000313" key="4">
    <source>
        <dbReference type="Proteomes" id="UP000054477"/>
    </source>
</evidence>
<feature type="transmembrane region" description="Helical" evidence="1">
    <location>
        <begin position="239"/>
        <end position="261"/>
    </location>
</feature>
<dbReference type="AlphaFoldDB" id="A0A0C9X935"/>
<dbReference type="STRING" id="1095629.A0A0C9X935"/>
<accession>A0A0C9X935</accession>
<feature type="transmembrane region" description="Helical" evidence="1">
    <location>
        <begin position="267"/>
        <end position="287"/>
    </location>
</feature>
<dbReference type="HOGENOM" id="CLU_033094_0_0_1"/>
<keyword evidence="1" id="KW-1133">Transmembrane helix</keyword>
<sequence length="411" mass="48189">MASNDQEEYSEDALPVFTPMPWTIEEVRVAIPDELFIRNTVRGVMYLARDSFLAVAAWSLASLIDPYFGRTSTEELFTPIGAEFARLLAWSAYWWFQGLVFTGIWVIGHECGHGAFCDYRIVNDVLGFIVHTFLWTPYFSWKISHHRHHSNHASMERDEVYVPKTREDLGIPDKPHEEIEWNEFFSDTPIYTLYMLIRQQLAGFPAYLLFNVSGQKAYPKWTNHFDPNSILFTKAQRHAVIISNIGIAFMIWVVVKASSIYGVANLIKYYGIPWLAVTHWFIMITYLQHTDPKLPHYRKKEWTFQRGAAATIDRPFLGWQGRFFLHNVAHNHVVHHFFPKMPFYHGPEATRHLKAFLGEHYAFSDKPVFQALWESYNKCQFVENEGDVLFYRDRKGRAVRRPVMKKAWPKL</sequence>
<evidence type="ECO:0000259" key="2">
    <source>
        <dbReference type="Pfam" id="PF00487"/>
    </source>
</evidence>
<dbReference type="GO" id="GO:0016491">
    <property type="term" value="F:oxidoreductase activity"/>
    <property type="evidence" value="ECO:0007669"/>
    <property type="project" value="InterPro"/>
</dbReference>
<feature type="domain" description="Fatty acid desaturase" evidence="2">
    <location>
        <begin position="89"/>
        <end position="362"/>
    </location>
</feature>
<gene>
    <name evidence="3" type="ORF">K443DRAFT_368691</name>
</gene>
<evidence type="ECO:0000256" key="1">
    <source>
        <dbReference type="SAM" id="Phobius"/>
    </source>
</evidence>
<name>A0A0C9X935_9AGAR</name>
<keyword evidence="1" id="KW-0812">Transmembrane</keyword>
<dbReference type="CDD" id="cd03507">
    <property type="entry name" value="Delta12-FADS-like"/>
    <property type="match status" value="1"/>
</dbReference>
<organism evidence="3 4">
    <name type="scientific">Laccaria amethystina LaAM-08-1</name>
    <dbReference type="NCBI Taxonomy" id="1095629"/>
    <lineage>
        <taxon>Eukaryota</taxon>
        <taxon>Fungi</taxon>
        <taxon>Dikarya</taxon>
        <taxon>Basidiomycota</taxon>
        <taxon>Agaricomycotina</taxon>
        <taxon>Agaricomycetes</taxon>
        <taxon>Agaricomycetidae</taxon>
        <taxon>Agaricales</taxon>
        <taxon>Agaricineae</taxon>
        <taxon>Hydnangiaceae</taxon>
        <taxon>Laccaria</taxon>
    </lineage>
</organism>